<dbReference type="Gene3D" id="1.10.357.10">
    <property type="entry name" value="Tetracycline Repressor, domain 2"/>
    <property type="match status" value="1"/>
</dbReference>
<keyword evidence="1" id="KW-0805">Transcription regulation</keyword>
<dbReference type="PATRIC" id="fig|1656095.3.peg.2719"/>
<dbReference type="InterPro" id="IPR001647">
    <property type="entry name" value="HTH_TetR"/>
</dbReference>
<evidence type="ECO:0000256" key="3">
    <source>
        <dbReference type="ARBA" id="ARBA00023163"/>
    </source>
</evidence>
<organism evidence="6 7">
    <name type="scientific">Franconibacter pulveris</name>
    <dbReference type="NCBI Taxonomy" id="435910"/>
    <lineage>
        <taxon>Bacteria</taxon>
        <taxon>Pseudomonadati</taxon>
        <taxon>Pseudomonadota</taxon>
        <taxon>Gammaproteobacteria</taxon>
        <taxon>Enterobacterales</taxon>
        <taxon>Enterobacteriaceae</taxon>
        <taxon>Franconibacter</taxon>
    </lineage>
</organism>
<evidence type="ECO:0000313" key="6">
    <source>
        <dbReference type="EMBL" id="KMV34349.1"/>
    </source>
</evidence>
<keyword evidence="3" id="KW-0804">Transcription</keyword>
<keyword evidence="2 4" id="KW-0238">DNA-binding</keyword>
<dbReference type="STRING" id="1121863.GCA_000621185_03872"/>
<dbReference type="InterPro" id="IPR009057">
    <property type="entry name" value="Homeodomain-like_sf"/>
</dbReference>
<evidence type="ECO:0000256" key="2">
    <source>
        <dbReference type="ARBA" id="ARBA00023125"/>
    </source>
</evidence>
<dbReference type="SUPFAM" id="SSF46689">
    <property type="entry name" value="Homeodomain-like"/>
    <property type="match status" value="1"/>
</dbReference>
<evidence type="ECO:0000256" key="1">
    <source>
        <dbReference type="ARBA" id="ARBA00023015"/>
    </source>
</evidence>
<dbReference type="InterPro" id="IPR036271">
    <property type="entry name" value="Tet_transcr_reg_TetR-rel_C_sf"/>
</dbReference>
<accession>A0A0J8YA77</accession>
<sequence length="189" mass="21047">MTSENVSARERILATAHDLFYREGIRATGIDRIIKEAGVTKVTFYRHFPAKNDLILAFLQYRHERWISWFRQSLAAQRQQGGSLAAGLSATLEQWFADEHYRGCAFINTTVELAQALPESLALIRAHKEEMTQALAAHLPDTPQGRQLAQRVALLVDGAIVMAQREGNGNAAVALLQEWLALEPLLQAG</sequence>
<dbReference type="PRINTS" id="PR00455">
    <property type="entry name" value="HTHTETR"/>
</dbReference>
<dbReference type="SUPFAM" id="SSF48498">
    <property type="entry name" value="Tetracyclin repressor-like, C-terminal domain"/>
    <property type="match status" value="1"/>
</dbReference>
<evidence type="ECO:0000313" key="7">
    <source>
        <dbReference type="Proteomes" id="UP000037315"/>
    </source>
</evidence>
<name>A0A0J8YA77_9ENTR</name>
<evidence type="ECO:0000256" key="4">
    <source>
        <dbReference type="PROSITE-ProRule" id="PRU00335"/>
    </source>
</evidence>
<dbReference type="AlphaFoldDB" id="A0A0J8YA77"/>
<evidence type="ECO:0000259" key="5">
    <source>
        <dbReference type="PROSITE" id="PS50977"/>
    </source>
</evidence>
<dbReference type="OrthoDB" id="116240at2"/>
<comment type="caution">
    <text evidence="6">The sequence shown here is derived from an EMBL/GenBank/DDBJ whole genome shotgun (WGS) entry which is preliminary data.</text>
</comment>
<reference evidence="6 7" key="1">
    <citation type="submission" date="2015-06" db="EMBL/GenBank/DDBJ databases">
        <title>Genome sequencing of Cronobacter sp. strain DJ34 isolated from petroleum contaminated sludge of Duliajan Oil Fields, Assam, India.</title>
        <authorList>
            <person name="Pal S."/>
            <person name="Banerjee T.D."/>
            <person name="Roy A."/>
            <person name="Sar P."/>
            <person name="Kazy S.K."/>
        </authorList>
    </citation>
    <scope>NUCLEOTIDE SEQUENCE [LARGE SCALE GENOMIC DNA]</scope>
    <source>
        <strain evidence="6 7">DJ34</strain>
    </source>
</reference>
<gene>
    <name evidence="6" type="ORF">ACH50_13165</name>
</gene>
<dbReference type="GO" id="GO:0003677">
    <property type="term" value="F:DNA binding"/>
    <property type="evidence" value="ECO:0007669"/>
    <property type="project" value="UniProtKB-UniRule"/>
</dbReference>
<keyword evidence="7" id="KW-1185">Reference proteome</keyword>
<protein>
    <submittedName>
        <fullName evidence="6">TetR family transcriptional regulator</fullName>
    </submittedName>
</protein>
<dbReference type="EMBL" id="LFEJ01000015">
    <property type="protein sequence ID" value="KMV34349.1"/>
    <property type="molecule type" value="Genomic_DNA"/>
</dbReference>
<dbReference type="RefSeq" id="WP_024556333.1">
    <property type="nucleotide sequence ID" value="NZ_LFEJ01000015.1"/>
</dbReference>
<dbReference type="Proteomes" id="UP000037315">
    <property type="component" value="Unassembled WGS sequence"/>
</dbReference>
<dbReference type="PROSITE" id="PS50977">
    <property type="entry name" value="HTH_TETR_2"/>
    <property type="match status" value="1"/>
</dbReference>
<feature type="DNA-binding region" description="H-T-H motif" evidence="4">
    <location>
        <begin position="29"/>
        <end position="48"/>
    </location>
</feature>
<feature type="domain" description="HTH tetR-type" evidence="5">
    <location>
        <begin position="6"/>
        <end position="66"/>
    </location>
</feature>
<dbReference type="PANTHER" id="PTHR47506:SF7">
    <property type="entry name" value="TRANSCRIPTIONAL REGULATORY PROTEIN"/>
    <property type="match status" value="1"/>
</dbReference>
<proteinExistence type="predicted"/>
<dbReference type="Pfam" id="PF00440">
    <property type="entry name" value="TetR_N"/>
    <property type="match status" value="1"/>
</dbReference>
<dbReference type="PANTHER" id="PTHR47506">
    <property type="entry name" value="TRANSCRIPTIONAL REGULATORY PROTEIN"/>
    <property type="match status" value="1"/>
</dbReference>